<evidence type="ECO:0000313" key="1">
    <source>
        <dbReference type="EMBL" id="QQP36112.1"/>
    </source>
</evidence>
<protein>
    <submittedName>
        <fullName evidence="1">Uncharacterized protein</fullName>
    </submittedName>
</protein>
<evidence type="ECO:0000313" key="2">
    <source>
        <dbReference type="Proteomes" id="UP000595437"/>
    </source>
</evidence>
<organism evidence="1 2">
    <name type="scientific">Caligus rogercresseyi</name>
    <name type="common">Sea louse</name>
    <dbReference type="NCBI Taxonomy" id="217165"/>
    <lineage>
        <taxon>Eukaryota</taxon>
        <taxon>Metazoa</taxon>
        <taxon>Ecdysozoa</taxon>
        <taxon>Arthropoda</taxon>
        <taxon>Crustacea</taxon>
        <taxon>Multicrustacea</taxon>
        <taxon>Hexanauplia</taxon>
        <taxon>Copepoda</taxon>
        <taxon>Siphonostomatoida</taxon>
        <taxon>Caligidae</taxon>
        <taxon>Caligus</taxon>
    </lineage>
</organism>
<gene>
    <name evidence="1" type="ORF">FKW44_021103</name>
</gene>
<accession>A0A7T8GQW7</accession>
<proteinExistence type="predicted"/>
<keyword evidence="2" id="KW-1185">Reference proteome</keyword>
<dbReference type="Proteomes" id="UP000595437">
    <property type="component" value="Chromosome 15"/>
</dbReference>
<dbReference type="EMBL" id="CP045904">
    <property type="protein sequence ID" value="QQP36112.1"/>
    <property type="molecule type" value="Genomic_DNA"/>
</dbReference>
<sequence length="54" mass="6174">MMYEEAVFGLFRLTWNEGASKVNDKEECILIDVDSKGLKGYVHIALRHVISFLS</sequence>
<reference evidence="2" key="1">
    <citation type="submission" date="2021-01" db="EMBL/GenBank/DDBJ databases">
        <title>Caligus Genome Assembly.</title>
        <authorList>
            <person name="Gallardo-Escarate C."/>
        </authorList>
    </citation>
    <scope>NUCLEOTIDE SEQUENCE [LARGE SCALE GENOMIC DNA]</scope>
</reference>
<name>A0A7T8GQW7_CALRO</name>
<dbReference type="AlphaFoldDB" id="A0A7T8GQW7"/>